<name>A0A7I0HRL5_9LEPT</name>
<dbReference type="Gene3D" id="3.40.50.10180">
    <property type="entry name" value="Glycerate kinase, MOFRL-like N-terminal domain"/>
    <property type="match status" value="1"/>
</dbReference>
<evidence type="ECO:0000259" key="1">
    <source>
        <dbReference type="Pfam" id="PF05161"/>
    </source>
</evidence>
<dbReference type="RefSeq" id="WP_135771202.1">
    <property type="nucleotide sequence ID" value="NZ_RQFT01000010.1"/>
</dbReference>
<dbReference type="SUPFAM" id="SSF82544">
    <property type="entry name" value="GckA/TtuD-like"/>
    <property type="match status" value="1"/>
</dbReference>
<evidence type="ECO:0000313" key="4">
    <source>
        <dbReference type="Proteomes" id="UP000297641"/>
    </source>
</evidence>
<dbReference type="InterPro" id="IPR039760">
    <property type="entry name" value="MOFRL_protein"/>
</dbReference>
<sequence>MSTKDDILFLFEQGIKAANPEFLFEDFWKKNPGLEQTFNDQNKKLFVFALGKAAYSMAMSFSHYFPVNKGFILTKYGHLPSEKLKMREDSIWKYREASHPILDQNSIDFGMEVLKILKELGSNDRLVVLLSGGASSLFEVPIDGYALNDLVSIQDQLLRSGKTIQEINQERKKYSTVKGGKLLKELNEELEVFSFVISDVIGDDPNSIGSGPTFPSRNYFILGNLSRSIENIVFEATNLGYKTKQISDTWTESTKETSILIEKEFLTALESPEKQIVLLGGEMVCPVFGNGLGGRNQEVSLRVAILLGKHKVNREWAFLSGGTDGTDGPTDAAGGVVGNQTIPDLKAKHWDPIEQLENSNSYPILKDVDALVMTGPTGTNVNDILILLVDSAKA</sequence>
<dbReference type="InterPro" id="IPR037035">
    <property type="entry name" value="GK-like_C_sf"/>
</dbReference>
<protein>
    <submittedName>
        <fullName evidence="3">DUF4147 domain-containing protein</fullName>
    </submittedName>
</protein>
<dbReference type="Pfam" id="PF05161">
    <property type="entry name" value="MOFRL"/>
    <property type="match status" value="1"/>
</dbReference>
<dbReference type="InterPro" id="IPR038614">
    <property type="entry name" value="GK_N_sf"/>
</dbReference>
<dbReference type="Proteomes" id="UP000297641">
    <property type="component" value="Unassembled WGS sequence"/>
</dbReference>
<dbReference type="GO" id="GO:0008887">
    <property type="term" value="F:glycerate kinase activity"/>
    <property type="evidence" value="ECO:0007669"/>
    <property type="project" value="InterPro"/>
</dbReference>
<dbReference type="PANTHER" id="PTHR12227:SF0">
    <property type="entry name" value="GLYCERATE KINASE"/>
    <property type="match status" value="1"/>
</dbReference>
<dbReference type="EMBL" id="RQFT01000010">
    <property type="protein sequence ID" value="TGL04756.1"/>
    <property type="molecule type" value="Genomic_DNA"/>
</dbReference>
<gene>
    <name evidence="3" type="ORF">EHQ43_10705</name>
</gene>
<feature type="domain" description="MOFRL" evidence="1">
    <location>
        <begin position="276"/>
        <end position="383"/>
    </location>
</feature>
<reference evidence="3 4" key="1">
    <citation type="journal article" date="2019" name="PLoS Negl. Trop. Dis.">
        <title>Revisiting the worldwide diversity of Leptospira species in the environment.</title>
        <authorList>
            <person name="Vincent A.T."/>
            <person name="Schiettekatte O."/>
            <person name="Bourhy P."/>
            <person name="Veyrier F.J."/>
            <person name="Picardeau M."/>
        </authorList>
    </citation>
    <scope>NUCLEOTIDE SEQUENCE [LARGE SCALE GENOMIC DNA]</scope>
    <source>
        <strain evidence="3 4">201800273</strain>
    </source>
</reference>
<dbReference type="PANTHER" id="PTHR12227">
    <property type="entry name" value="GLYCERATE KINASE"/>
    <property type="match status" value="1"/>
</dbReference>
<dbReference type="Gene3D" id="3.40.1480.10">
    <property type="entry name" value="MOFRL domain"/>
    <property type="match status" value="1"/>
</dbReference>
<dbReference type="InterPro" id="IPR007835">
    <property type="entry name" value="MOFRL"/>
</dbReference>
<dbReference type="GO" id="GO:0005737">
    <property type="term" value="C:cytoplasm"/>
    <property type="evidence" value="ECO:0007669"/>
    <property type="project" value="TreeGrafter"/>
</dbReference>
<dbReference type="Pfam" id="PF13660">
    <property type="entry name" value="DUF4147"/>
    <property type="match status" value="1"/>
</dbReference>
<proteinExistence type="predicted"/>
<dbReference type="AlphaFoldDB" id="A0A7I0HRL5"/>
<accession>A0A7I0HRL5</accession>
<comment type="caution">
    <text evidence="3">The sequence shown here is derived from an EMBL/GenBank/DDBJ whole genome shotgun (WGS) entry which is preliminary data.</text>
</comment>
<feature type="domain" description="MOFRL-associated" evidence="2">
    <location>
        <begin position="10"/>
        <end position="217"/>
    </location>
</feature>
<evidence type="ECO:0000259" key="2">
    <source>
        <dbReference type="Pfam" id="PF13660"/>
    </source>
</evidence>
<evidence type="ECO:0000313" key="3">
    <source>
        <dbReference type="EMBL" id="TGL04756.1"/>
    </source>
</evidence>
<organism evidence="3 4">
    <name type="scientific">Leptospira bouyouniensis</name>
    <dbReference type="NCBI Taxonomy" id="2484911"/>
    <lineage>
        <taxon>Bacteria</taxon>
        <taxon>Pseudomonadati</taxon>
        <taxon>Spirochaetota</taxon>
        <taxon>Spirochaetia</taxon>
        <taxon>Leptospirales</taxon>
        <taxon>Leptospiraceae</taxon>
        <taxon>Leptospira</taxon>
    </lineage>
</organism>
<dbReference type="InterPro" id="IPR025286">
    <property type="entry name" value="MOFRL_assoc_dom"/>
</dbReference>